<name>A0A8C4XX26_9SAUR</name>
<evidence type="ECO:0000313" key="1">
    <source>
        <dbReference type="Ensembl" id="ENSGEVP00005002965.1"/>
    </source>
</evidence>
<dbReference type="Ensembl" id="ENSGEVT00005003104.1">
    <property type="protein sequence ID" value="ENSGEVP00005002965.1"/>
    <property type="gene ID" value="ENSGEVG00005002183.1"/>
</dbReference>
<sequence>RTCPFPAAHGTVMLPAGGEGKESFMKDNSLLQATPRNVGFAFRSQHFRRCIHSLSSPASPSRGVVVSGTLCGFQDYFPLLVWALPRPYPLQELIMSGQNLHMCVILTLVSAKAMGLVKCLKTSGL</sequence>
<keyword evidence="2" id="KW-1185">Reference proteome</keyword>
<reference evidence="1" key="1">
    <citation type="submission" date="2019-06" db="EMBL/GenBank/DDBJ databases">
        <title>G10K-VGP Goodes thornscrub tortoise genome, primary haplotype.</title>
        <authorList>
            <person name="Murphy B."/>
            <person name="Edwards T."/>
            <person name="Rhie A."/>
            <person name="Koren S."/>
            <person name="Phillippy A."/>
            <person name="Fedrigo O."/>
            <person name="Haase B."/>
            <person name="Mountcastle J."/>
            <person name="Lewin H."/>
            <person name="Damas J."/>
            <person name="Howe K."/>
            <person name="Formenti G."/>
            <person name="Myers G."/>
            <person name="Durbin R."/>
            <person name="Jarvis E.D."/>
        </authorList>
    </citation>
    <scope>NUCLEOTIDE SEQUENCE [LARGE SCALE GENOMIC DNA]</scope>
</reference>
<proteinExistence type="predicted"/>
<protein>
    <submittedName>
        <fullName evidence="1">Uncharacterized protein</fullName>
    </submittedName>
</protein>
<reference evidence="1" key="3">
    <citation type="submission" date="2025-09" db="UniProtKB">
        <authorList>
            <consortium name="Ensembl"/>
        </authorList>
    </citation>
    <scope>IDENTIFICATION</scope>
</reference>
<organism evidence="1 2">
    <name type="scientific">Gopherus evgoodei</name>
    <name type="common">Goodes thornscrub tortoise</name>
    <dbReference type="NCBI Taxonomy" id="1825980"/>
    <lineage>
        <taxon>Eukaryota</taxon>
        <taxon>Metazoa</taxon>
        <taxon>Chordata</taxon>
        <taxon>Craniata</taxon>
        <taxon>Vertebrata</taxon>
        <taxon>Euteleostomi</taxon>
        <taxon>Archelosauria</taxon>
        <taxon>Testudinata</taxon>
        <taxon>Testudines</taxon>
        <taxon>Cryptodira</taxon>
        <taxon>Durocryptodira</taxon>
        <taxon>Testudinoidea</taxon>
        <taxon>Testudinidae</taxon>
        <taxon>Gopherus</taxon>
    </lineage>
</organism>
<reference evidence="1" key="2">
    <citation type="submission" date="2025-08" db="UniProtKB">
        <authorList>
            <consortium name="Ensembl"/>
        </authorList>
    </citation>
    <scope>IDENTIFICATION</scope>
</reference>
<evidence type="ECO:0000313" key="2">
    <source>
        <dbReference type="Proteomes" id="UP000694390"/>
    </source>
</evidence>
<dbReference type="Proteomes" id="UP000694390">
    <property type="component" value="Chromosome 6"/>
</dbReference>
<accession>A0A8C4XX26</accession>
<dbReference type="AlphaFoldDB" id="A0A8C4XX26"/>